<gene>
    <name evidence="7" type="ORF">RVR_8105</name>
</gene>
<name>A0A7U3UYG1_9ACTN</name>
<feature type="transmembrane region" description="Helical" evidence="6">
    <location>
        <begin position="206"/>
        <end position="225"/>
    </location>
</feature>
<reference evidence="7 8" key="3">
    <citation type="journal article" date="2011" name="Nat. Chem. Biol.">
        <title>Reveromycin A biosynthesis uses RevG and RevJ for stereospecific spiroacetal formation.</title>
        <authorList>
            <person name="Takahashi S."/>
            <person name="Toyoda A."/>
            <person name="Sekiyama Y."/>
            <person name="Takagi H."/>
            <person name="Nogawa T."/>
            <person name="Uramoto M."/>
            <person name="Suzuki R."/>
            <person name="Koshino H."/>
            <person name="Kumano T."/>
            <person name="Panthee S."/>
            <person name="Dairi T."/>
            <person name="Ishikawa J."/>
            <person name="Ikeda H."/>
            <person name="Sakaki Y."/>
            <person name="Osada H."/>
        </authorList>
    </citation>
    <scope>NUCLEOTIDE SEQUENCE [LARGE SCALE GENOMIC DNA]</scope>
    <source>
        <strain evidence="7 8">SN-593</strain>
    </source>
</reference>
<feature type="transmembrane region" description="Helical" evidence="6">
    <location>
        <begin position="71"/>
        <end position="92"/>
    </location>
</feature>
<dbReference type="Pfam" id="PF01810">
    <property type="entry name" value="LysE"/>
    <property type="match status" value="1"/>
</dbReference>
<feature type="transmembrane region" description="Helical" evidence="6">
    <location>
        <begin position="12"/>
        <end position="32"/>
    </location>
</feature>
<protein>
    <submittedName>
        <fullName evidence="7">Putative LysE-type translocator</fullName>
    </submittedName>
</protein>
<evidence type="ECO:0000256" key="1">
    <source>
        <dbReference type="ARBA" id="ARBA00004651"/>
    </source>
</evidence>
<evidence type="ECO:0000313" key="8">
    <source>
        <dbReference type="Proteomes" id="UP000595703"/>
    </source>
</evidence>
<evidence type="ECO:0000256" key="3">
    <source>
        <dbReference type="ARBA" id="ARBA00022692"/>
    </source>
</evidence>
<dbReference type="PANTHER" id="PTHR30086">
    <property type="entry name" value="ARGININE EXPORTER PROTEIN ARGO"/>
    <property type="match status" value="1"/>
</dbReference>
<dbReference type="PANTHER" id="PTHR30086:SF20">
    <property type="entry name" value="ARGININE EXPORTER PROTEIN ARGO-RELATED"/>
    <property type="match status" value="1"/>
</dbReference>
<organism evidence="7 8">
    <name type="scientific">Actinacidiphila reveromycinica</name>
    <dbReference type="NCBI Taxonomy" id="659352"/>
    <lineage>
        <taxon>Bacteria</taxon>
        <taxon>Bacillati</taxon>
        <taxon>Actinomycetota</taxon>
        <taxon>Actinomycetes</taxon>
        <taxon>Kitasatosporales</taxon>
        <taxon>Streptomycetaceae</taxon>
        <taxon>Actinacidiphila</taxon>
    </lineage>
</organism>
<reference evidence="7 8" key="1">
    <citation type="journal article" date="2010" name="J. Bacteriol.">
        <title>Biochemical characterization of a novel indole prenyltransferase from Streptomyces sp. SN-593.</title>
        <authorList>
            <person name="Takahashi S."/>
            <person name="Takagi H."/>
            <person name="Toyoda A."/>
            <person name="Uramoto M."/>
            <person name="Nogawa T."/>
            <person name="Ueki M."/>
            <person name="Sakaki Y."/>
            <person name="Osada H."/>
        </authorList>
    </citation>
    <scope>NUCLEOTIDE SEQUENCE [LARGE SCALE GENOMIC DNA]</scope>
    <source>
        <strain evidence="7 8">SN-593</strain>
    </source>
</reference>
<dbReference type="RefSeq" id="WP_202236872.1">
    <property type="nucleotide sequence ID" value="NZ_AP018365.1"/>
</dbReference>
<dbReference type="AlphaFoldDB" id="A0A7U3UYG1"/>
<dbReference type="EMBL" id="AP018365">
    <property type="protein sequence ID" value="BBB00907.1"/>
    <property type="molecule type" value="Genomic_DNA"/>
</dbReference>
<dbReference type="GO" id="GO:0015171">
    <property type="term" value="F:amino acid transmembrane transporter activity"/>
    <property type="evidence" value="ECO:0007669"/>
    <property type="project" value="TreeGrafter"/>
</dbReference>
<feature type="transmembrane region" description="Helical" evidence="6">
    <location>
        <begin position="170"/>
        <end position="194"/>
    </location>
</feature>
<keyword evidence="4 6" id="KW-1133">Transmembrane helix</keyword>
<sequence>MEFAVSVDRLLGFAGISLVLVLIPGPSVLFVLGRALAHGRRTALGSVVGNAIGAYLLAAAVSLGLGEVMATSAAVFTTVKLVGAVYLAFLGVKAWRHRADLSAATAVPEAEEGAAAPTGAVRPRRVRSDARTLWDGFVVGVTNPKTCIFFAAVLPQFVDRDAGGVHRQMLLLGLVFTVLALVCDSAWALTASAARAWFARSPRRMAAIGGTGGLAMIGLGVVVAVTGRADS</sequence>
<evidence type="ECO:0000256" key="5">
    <source>
        <dbReference type="ARBA" id="ARBA00023136"/>
    </source>
</evidence>
<keyword evidence="3 6" id="KW-0812">Transmembrane</keyword>
<keyword evidence="8" id="KW-1185">Reference proteome</keyword>
<proteinExistence type="predicted"/>
<comment type="subcellular location">
    <subcellularLocation>
        <location evidence="1">Cell membrane</location>
        <topology evidence="1">Multi-pass membrane protein</topology>
    </subcellularLocation>
</comment>
<dbReference type="Proteomes" id="UP000595703">
    <property type="component" value="Chromosome"/>
</dbReference>
<dbReference type="KEGG" id="arev:RVR_8105"/>
<feature type="transmembrane region" description="Helical" evidence="6">
    <location>
        <begin position="44"/>
        <end position="65"/>
    </location>
</feature>
<keyword evidence="2" id="KW-1003">Cell membrane</keyword>
<reference evidence="7 8" key="4">
    <citation type="journal article" date="2020" name="Sci. Rep.">
        <title>beta-carboline chemical signals induce reveromycin production through a LuxR family regulator in Streptomyces sp. SN-593.</title>
        <authorList>
            <person name="Panthee S."/>
            <person name="Kito N."/>
            <person name="Hayashi T."/>
            <person name="Shimizu T."/>
            <person name="Ishikawa J."/>
            <person name="Hamamoto H."/>
            <person name="Osada H."/>
            <person name="Takahashi S."/>
        </authorList>
    </citation>
    <scope>NUCLEOTIDE SEQUENCE [LARGE SCALE GENOMIC DNA]</scope>
    <source>
        <strain evidence="7 8">SN-593</strain>
    </source>
</reference>
<reference evidence="7 8" key="2">
    <citation type="journal article" date="2011" name="J. Antibiot.">
        <title>Furaquinocins I and J: novel polyketide isoprenoid hybrid compounds from Streptomyces reveromyceticus SN-593.</title>
        <authorList>
            <person name="Panthee S."/>
            <person name="Takahashi S."/>
            <person name="Takagi H."/>
            <person name="Nogawa T."/>
            <person name="Oowada E."/>
            <person name="Uramoto M."/>
            <person name="Osada H."/>
        </authorList>
    </citation>
    <scope>NUCLEOTIDE SEQUENCE [LARGE SCALE GENOMIC DNA]</scope>
    <source>
        <strain evidence="7 8">SN-593</strain>
    </source>
</reference>
<evidence type="ECO:0000256" key="6">
    <source>
        <dbReference type="SAM" id="Phobius"/>
    </source>
</evidence>
<dbReference type="InterPro" id="IPR001123">
    <property type="entry name" value="LeuE-type"/>
</dbReference>
<feature type="transmembrane region" description="Helical" evidence="6">
    <location>
        <begin position="132"/>
        <end position="158"/>
    </location>
</feature>
<evidence type="ECO:0000313" key="7">
    <source>
        <dbReference type="EMBL" id="BBB00907.1"/>
    </source>
</evidence>
<evidence type="ECO:0000256" key="2">
    <source>
        <dbReference type="ARBA" id="ARBA00022475"/>
    </source>
</evidence>
<dbReference type="GO" id="GO:0005886">
    <property type="term" value="C:plasma membrane"/>
    <property type="evidence" value="ECO:0007669"/>
    <property type="project" value="UniProtKB-SubCell"/>
</dbReference>
<keyword evidence="5 6" id="KW-0472">Membrane</keyword>
<dbReference type="PIRSF" id="PIRSF006324">
    <property type="entry name" value="LeuE"/>
    <property type="match status" value="1"/>
</dbReference>
<accession>A0A7U3UYG1</accession>
<evidence type="ECO:0000256" key="4">
    <source>
        <dbReference type="ARBA" id="ARBA00022989"/>
    </source>
</evidence>